<dbReference type="Gene3D" id="3.30.1490.480">
    <property type="entry name" value="Endolytic murein transglycosylase"/>
    <property type="match status" value="1"/>
</dbReference>
<organism evidence="3 4">
    <name type="scientific">Paenibacillus artemisiicola</name>
    <dbReference type="NCBI Taxonomy" id="1172618"/>
    <lineage>
        <taxon>Bacteria</taxon>
        <taxon>Bacillati</taxon>
        <taxon>Bacillota</taxon>
        <taxon>Bacilli</taxon>
        <taxon>Bacillales</taxon>
        <taxon>Paenibacillaceae</taxon>
        <taxon>Paenibacillus</taxon>
    </lineage>
</organism>
<feature type="transmembrane region" description="Helical" evidence="2">
    <location>
        <begin position="6"/>
        <end position="26"/>
    </location>
</feature>
<evidence type="ECO:0000313" key="4">
    <source>
        <dbReference type="Proteomes" id="UP000670947"/>
    </source>
</evidence>
<keyword evidence="4" id="KW-1185">Reference proteome</keyword>
<evidence type="ECO:0000313" key="3">
    <source>
        <dbReference type="EMBL" id="MBO7746626.1"/>
    </source>
</evidence>
<dbReference type="EMBL" id="JAGGDJ010000020">
    <property type="protein sequence ID" value="MBO7746626.1"/>
    <property type="molecule type" value="Genomic_DNA"/>
</dbReference>
<accession>A0ABS3WE62</accession>
<evidence type="ECO:0000256" key="2">
    <source>
        <dbReference type="SAM" id="Phobius"/>
    </source>
</evidence>
<dbReference type="RefSeq" id="WP_208849379.1">
    <property type="nucleotide sequence ID" value="NZ_JAGGDJ010000020.1"/>
</dbReference>
<comment type="caution">
    <text evidence="3">The sequence shown here is derived from an EMBL/GenBank/DDBJ whole genome shotgun (WGS) entry which is preliminary data.</text>
</comment>
<keyword evidence="2" id="KW-0812">Transmembrane</keyword>
<proteinExistence type="predicted"/>
<protein>
    <recommendedName>
        <fullName evidence="5">YceG-like family protein</fullName>
    </recommendedName>
</protein>
<keyword evidence="2" id="KW-0472">Membrane</keyword>
<sequence length="193" mass="20614">MNRRTFLFGLGVGIILGAGLLQLMLIGEKQAEGLNALPETMAEVKTYSQADLDKAVADERERVRAELLPKTATENAKPSSAPGEAADKPAAGAKDEKAGKPAASDGEDKAVDQARTIVRIPPNASVSETAELLAERGIIADKQAFIDLMRLKTIRAGYFSFQGKPTLQQVRGIVTSQPLDPETAKRDLDKSGK</sequence>
<dbReference type="Proteomes" id="UP000670947">
    <property type="component" value="Unassembled WGS sequence"/>
</dbReference>
<evidence type="ECO:0008006" key="5">
    <source>
        <dbReference type="Google" id="ProtNLM"/>
    </source>
</evidence>
<feature type="region of interest" description="Disordered" evidence="1">
    <location>
        <begin position="65"/>
        <end position="110"/>
    </location>
</feature>
<gene>
    <name evidence="3" type="ORF">I8J29_20625</name>
</gene>
<keyword evidence="2" id="KW-1133">Transmembrane helix</keyword>
<reference evidence="3 4" key="1">
    <citation type="submission" date="2021-03" db="EMBL/GenBank/DDBJ databases">
        <title>Paenibacillus artemisicola MWE-103 whole genome sequence.</title>
        <authorList>
            <person name="Ham Y.J."/>
        </authorList>
    </citation>
    <scope>NUCLEOTIDE SEQUENCE [LARGE SCALE GENOMIC DNA]</scope>
    <source>
        <strain evidence="3 4">MWE-103</strain>
    </source>
</reference>
<evidence type="ECO:0000256" key="1">
    <source>
        <dbReference type="SAM" id="MobiDB-lite"/>
    </source>
</evidence>
<name>A0ABS3WE62_9BACL</name>